<feature type="domain" description="DUF8185" evidence="2">
    <location>
        <begin position="94"/>
        <end position="204"/>
    </location>
</feature>
<protein>
    <submittedName>
        <fullName evidence="3">Uncharacterized protein</fullName>
    </submittedName>
</protein>
<dbReference type="AlphaFoldDB" id="A0AAU7M896"/>
<feature type="domain" description="DUF8010" evidence="1">
    <location>
        <begin position="9"/>
        <end position="78"/>
    </location>
</feature>
<dbReference type="Pfam" id="PF26035">
    <property type="entry name" value="DUF8010"/>
    <property type="match status" value="1"/>
</dbReference>
<reference evidence="4" key="2">
    <citation type="submission" date="2024-06" db="EMBL/GenBank/DDBJ databases">
        <title>Micromonospora mangrovi CCTCC AA 2012012 genome sequences.</title>
        <authorList>
            <person name="Gao J."/>
        </authorList>
    </citation>
    <scope>NUCLEOTIDE SEQUENCE</scope>
    <source>
        <strain evidence="4">CCTCC AA 2012012</strain>
    </source>
</reference>
<dbReference type="EMBL" id="CP157762">
    <property type="protein sequence ID" value="XBP93800.1"/>
    <property type="molecule type" value="Genomic_DNA"/>
</dbReference>
<sequence>MTGHGLAGVADAGAFLARLVRLDPATVVRLRPVPGAGRTALWARLPWGVLVVRTVAGVAPGDVTVAAGELLAELSAGGAALPRRRDELWRWPLPPLASRAVELLPAADVRRIAAAAAGTLREAATHGVGGRAVGQRVLRDALLDHVAVVVTPDDAPEAPVEVSQRLVQGLVRMGFLGDGDVQVRTAGRWVGLVGPYGAAWSRKVAELALTPTGDRPNG</sequence>
<dbReference type="RefSeq" id="WP_350933493.1">
    <property type="nucleotide sequence ID" value="NZ_CP157762.1"/>
</dbReference>
<dbReference type="EMBL" id="CP159342">
    <property type="protein sequence ID" value="XCH74499.1"/>
    <property type="molecule type" value="Genomic_DNA"/>
</dbReference>
<evidence type="ECO:0000313" key="3">
    <source>
        <dbReference type="EMBL" id="XBP93800.1"/>
    </source>
</evidence>
<proteinExistence type="predicted"/>
<accession>A0AAU7M896</accession>
<gene>
    <name evidence="4" type="ORF">ABUL08_30355</name>
    <name evidence="3" type="ORF">VK199_30265</name>
</gene>
<evidence type="ECO:0000313" key="4">
    <source>
        <dbReference type="EMBL" id="XCH74499.1"/>
    </source>
</evidence>
<evidence type="ECO:0000259" key="2">
    <source>
        <dbReference type="Pfam" id="PF26572"/>
    </source>
</evidence>
<evidence type="ECO:0000259" key="1">
    <source>
        <dbReference type="Pfam" id="PF26035"/>
    </source>
</evidence>
<organism evidence="3">
    <name type="scientific">Micromonospora sp. CCTCC AA 2012012</name>
    <dbReference type="NCBI Taxonomy" id="3111921"/>
    <lineage>
        <taxon>Bacteria</taxon>
        <taxon>Bacillati</taxon>
        <taxon>Actinomycetota</taxon>
        <taxon>Actinomycetes</taxon>
        <taxon>Micromonosporales</taxon>
        <taxon>Micromonosporaceae</taxon>
        <taxon>Micromonospora</taxon>
    </lineage>
</organism>
<dbReference type="InterPro" id="IPR058498">
    <property type="entry name" value="DUF8185"/>
</dbReference>
<dbReference type="Pfam" id="PF26572">
    <property type="entry name" value="DUF8185"/>
    <property type="match status" value="1"/>
</dbReference>
<reference evidence="3" key="1">
    <citation type="submission" date="2024-01" db="EMBL/GenBank/DDBJ databases">
        <title>The genome sequence of Micromonospora mangrovi CCTCC AA 2012012.</title>
        <authorList>
            <person name="Gao J."/>
        </authorList>
    </citation>
    <scope>NUCLEOTIDE SEQUENCE</scope>
    <source>
        <strain evidence="3">CCTCC AA 2012012</strain>
    </source>
</reference>
<name>A0AAU7M896_9ACTN</name>
<dbReference type="InterPro" id="IPR058323">
    <property type="entry name" value="DUF8010"/>
</dbReference>